<reference evidence="2 3" key="1">
    <citation type="journal article" date="2014" name="Genome Announc.">
        <title>Draft Genome Sequence of Streptomyces fradiae ATCC 19609, a Strain Highly Sensitive to Antibiotics.</title>
        <authorList>
            <person name="Bekker O.B."/>
            <person name="Klimina K.M."/>
            <person name="Vatlin A.A."/>
            <person name="Zakharevich N.V."/>
            <person name="Kasianov A.S."/>
            <person name="Danilenko V.N."/>
        </authorList>
    </citation>
    <scope>NUCLEOTIDE SEQUENCE [LARGE SCALE GENOMIC DNA]</scope>
    <source>
        <strain evidence="2 3">ATCC 19609</strain>
    </source>
</reference>
<dbReference type="OrthoDB" id="4236662at2"/>
<proteinExistence type="predicted"/>
<evidence type="ECO:0000313" key="3">
    <source>
        <dbReference type="Proteomes" id="UP000028058"/>
    </source>
</evidence>
<protein>
    <recommendedName>
        <fullName evidence="1">DUF7848 domain-containing protein</fullName>
    </recommendedName>
</protein>
<comment type="caution">
    <text evidence="2">The sequence shown here is derived from an EMBL/GenBank/DDBJ whole genome shotgun (WGS) entry which is preliminary data.</text>
</comment>
<sequence length="78" mass="8609">MSAETIHRHADWVLRREPAPEAPPAVYEVECTGCTHSSGAADESGAVYEWAARHAVLGPGHTGFREIVHHFWRAFPTS</sequence>
<accession>A0A3R7LMD2</accession>
<dbReference type="EMBL" id="JNAD02000011">
    <property type="protein sequence ID" value="RKM93233.1"/>
    <property type="molecule type" value="Genomic_DNA"/>
</dbReference>
<dbReference type="RefSeq" id="WP_019708462.1">
    <property type="nucleotide sequence ID" value="NZ_CP108540.1"/>
</dbReference>
<dbReference type="GeneID" id="300078600"/>
<evidence type="ECO:0000259" key="1">
    <source>
        <dbReference type="Pfam" id="PF25232"/>
    </source>
</evidence>
<name>A0A3R7LMD2_9ACTN</name>
<dbReference type="AlphaFoldDB" id="A0A3R7LMD2"/>
<dbReference type="InterPro" id="IPR057170">
    <property type="entry name" value="DUF7848"/>
</dbReference>
<dbReference type="Proteomes" id="UP000028058">
    <property type="component" value="Unassembled WGS sequence"/>
</dbReference>
<feature type="domain" description="DUF7848" evidence="1">
    <location>
        <begin position="1"/>
        <end position="77"/>
    </location>
</feature>
<organism evidence="2 3">
    <name type="scientific">Streptomyces xinghaiensis</name>
    <dbReference type="NCBI Taxonomy" id="1038928"/>
    <lineage>
        <taxon>Bacteria</taxon>
        <taxon>Bacillati</taxon>
        <taxon>Actinomycetota</taxon>
        <taxon>Actinomycetes</taxon>
        <taxon>Kitasatosporales</taxon>
        <taxon>Streptomycetaceae</taxon>
        <taxon>Streptomyces</taxon>
    </lineage>
</organism>
<gene>
    <name evidence="2" type="ORF">SFRA_022280</name>
</gene>
<keyword evidence="3" id="KW-1185">Reference proteome</keyword>
<evidence type="ECO:0000313" key="2">
    <source>
        <dbReference type="EMBL" id="RKM93233.1"/>
    </source>
</evidence>
<dbReference type="Pfam" id="PF25232">
    <property type="entry name" value="DUF7848"/>
    <property type="match status" value="1"/>
</dbReference>